<dbReference type="InterPro" id="IPR053772">
    <property type="entry name" value="At1g61320/At1g61330-like"/>
</dbReference>
<dbReference type="InterPro" id="IPR032675">
    <property type="entry name" value="LRR_dom_sf"/>
</dbReference>
<dbReference type="AlphaFoldDB" id="A0ABC9G4L8"/>
<dbReference type="EMBL" id="OZ075118">
    <property type="protein sequence ID" value="CAL5086940.1"/>
    <property type="molecule type" value="Genomic_DNA"/>
</dbReference>
<name>A0ABC9G4L8_9POAL</name>
<evidence type="ECO:0000259" key="1">
    <source>
        <dbReference type="Pfam" id="PF00646"/>
    </source>
</evidence>
<dbReference type="InterPro" id="IPR036047">
    <property type="entry name" value="F-box-like_dom_sf"/>
</dbReference>
<dbReference type="InterPro" id="IPR001810">
    <property type="entry name" value="F-box_dom"/>
</dbReference>
<evidence type="ECO:0000313" key="3">
    <source>
        <dbReference type="EMBL" id="CAL5086940.1"/>
    </source>
</evidence>
<dbReference type="SUPFAM" id="SSF81383">
    <property type="entry name" value="F-box domain"/>
    <property type="match status" value="1"/>
</dbReference>
<dbReference type="Gene3D" id="3.80.10.10">
    <property type="entry name" value="Ribonuclease Inhibitor"/>
    <property type="match status" value="1"/>
</dbReference>
<dbReference type="PANTHER" id="PTHR34145:SF35">
    <property type="entry name" value="F-BOX DOMAIN-CONTAINING PROTEIN"/>
    <property type="match status" value="1"/>
</dbReference>
<dbReference type="PANTHER" id="PTHR34145">
    <property type="entry name" value="OS02G0105600 PROTEIN"/>
    <property type="match status" value="1"/>
</dbReference>
<dbReference type="Pfam" id="PF23622">
    <property type="entry name" value="LRR_At1g61320_AtMIF1"/>
    <property type="match status" value="1"/>
</dbReference>
<dbReference type="SUPFAM" id="SSF52058">
    <property type="entry name" value="L domain-like"/>
    <property type="match status" value="1"/>
</dbReference>
<keyword evidence="4" id="KW-1185">Reference proteome</keyword>
<accession>A0ABC9G4L8</accession>
<dbReference type="Proteomes" id="UP001497457">
    <property type="component" value="Chromosome 8b"/>
</dbReference>
<reference evidence="3" key="1">
    <citation type="submission" date="2024-10" db="EMBL/GenBank/DDBJ databases">
        <authorList>
            <person name="Ryan C."/>
        </authorList>
    </citation>
    <scope>NUCLEOTIDE SEQUENCE [LARGE SCALE GENOMIC DNA]</scope>
</reference>
<gene>
    <name evidence="3" type="ORF">URODEC1_LOCUS111898</name>
</gene>
<evidence type="ECO:0000259" key="2">
    <source>
        <dbReference type="Pfam" id="PF23622"/>
    </source>
</evidence>
<evidence type="ECO:0000313" key="4">
    <source>
        <dbReference type="Proteomes" id="UP001497457"/>
    </source>
</evidence>
<dbReference type="InterPro" id="IPR055357">
    <property type="entry name" value="LRR_At1g61320_AtMIF1"/>
</dbReference>
<feature type="domain" description="At1g61320/AtMIF1 LRR" evidence="2">
    <location>
        <begin position="64"/>
        <end position="463"/>
    </location>
</feature>
<organism evidence="3 4">
    <name type="scientific">Urochloa decumbens</name>
    <dbReference type="NCBI Taxonomy" id="240449"/>
    <lineage>
        <taxon>Eukaryota</taxon>
        <taxon>Viridiplantae</taxon>
        <taxon>Streptophyta</taxon>
        <taxon>Embryophyta</taxon>
        <taxon>Tracheophyta</taxon>
        <taxon>Spermatophyta</taxon>
        <taxon>Magnoliopsida</taxon>
        <taxon>Liliopsida</taxon>
        <taxon>Poales</taxon>
        <taxon>Poaceae</taxon>
        <taxon>PACMAD clade</taxon>
        <taxon>Panicoideae</taxon>
        <taxon>Panicodae</taxon>
        <taxon>Paniceae</taxon>
        <taxon>Melinidinae</taxon>
        <taxon>Urochloa</taxon>
    </lineage>
</organism>
<protein>
    <recommendedName>
        <fullName evidence="5">F-box domain-containing protein</fullName>
    </recommendedName>
</protein>
<dbReference type="Pfam" id="PF00646">
    <property type="entry name" value="F-box"/>
    <property type="match status" value="1"/>
</dbReference>
<evidence type="ECO:0008006" key="5">
    <source>
        <dbReference type="Google" id="ProtNLM"/>
    </source>
</evidence>
<proteinExistence type="predicted"/>
<sequence>MSRLGPELPEDIWQHIHSLMPLQDAARAACISRAFLSAWRRHPNLTLTEQSLGCSDFTKKVDHILKNHSGVGVKKLDLEIFECYNADDINHLDSWLQIAVTPWIEELTLKVCPDWFSDDECSAMQMYKFPSSVLSCESRSSIQFLELESCEFRPTVQIGRLGSLTKLHLHYVRITGDELGCFLSSSLVLERLELTDCCEIICLKIPSILRHLTSLHVYGCGMMKEIENKAQNLHAIYFGGFPALYSPGQSLRLGELLQLQKIDMWCNDAVYYACAELPSIAPNLETLTISSLREMVNAPTTPSKFLHLKYLCINLVGVKLSPPYDYFSLASIVDSSLSLETFILNLPQELMEDDWNFGCSSDLRQMPQCRHHNLQNFEITGFGSAKSLVELTCYILESTSLERVTLDTTLLGAFRCSDRKYKKCFPVPSRGIIIEVQKALLAIKTYIETKVPATVKLTVVEPCRRCH</sequence>
<feature type="domain" description="F-box" evidence="1">
    <location>
        <begin position="7"/>
        <end position="44"/>
    </location>
</feature>